<evidence type="ECO:0000256" key="1">
    <source>
        <dbReference type="ARBA" id="ARBA00006303"/>
    </source>
</evidence>
<gene>
    <name evidence="7" type="primary">aspS</name>
    <name evidence="9" type="ORF">C8D99_11034</name>
</gene>
<dbReference type="PANTHER" id="PTHR22594">
    <property type="entry name" value="ASPARTYL/LYSYL-TRNA SYNTHETASE"/>
    <property type="match status" value="1"/>
</dbReference>
<name>A0A4R8M7C5_9BACT</name>
<sequence length="603" mass="67650">MEGTYRHFDGNWQRTTYCGMVSGRAGEEIPAAVNGWVRRRRDLGGLIFIELWDHTGVVQVVFNPELTPEVHERAGDLRSEFVLAVRGKIRPRPEGTANPSMKTGDWEIVAEDFLLLSPAAPLPFEISEATDRVDENLRLRHRYLDLRRERMQRNLRIRHRISMYTRNFLSGEGFLEIETPMLTLSTPEGARDYLVPSRVNPGTFYALPQSPQIFKQILMISGFDRYFQIVKCFRDEDLRADRQPEFTQVDIEMSYLTEENIYSLMEGYMKGLFKEILGVDIPVPFRRMPYWEAMDRFGSDKPDLRIPFEIADLSPVFSGAGFEPFRDTLAAGGYVRGLPLPGGASLSRKNLSDVEEKAKKLGARGLAAFQLKDGALKGPLVKFLDEGQQKHLVKISGLQEGGALFVLAGGDRREVSEILGSLRLDLAREHGHVACDRWEFLWVVEFPLFEKDEEAGRWAAVHHPFTSPVPEDIALMDTDPGTVRSRAYDCVLNGNEVGGGSIRIHDPAVQEKVFSCLSFTREDARARFGFLLDALASGTPPHGGIALGLDRLTMLLCGASSIRDVMAFPKTQKAQCLMSGAPSPVSPEQLDELRICSVAEEKK</sequence>
<dbReference type="PROSITE" id="PS50862">
    <property type="entry name" value="AA_TRNA_LIGASE_II"/>
    <property type="match status" value="1"/>
</dbReference>
<dbReference type="InterPro" id="IPR004364">
    <property type="entry name" value="Aa-tRNA-synt_II"/>
</dbReference>
<keyword evidence="3 7" id="KW-0547">Nucleotide-binding</keyword>
<dbReference type="PRINTS" id="PR01042">
    <property type="entry name" value="TRNASYNTHASP"/>
</dbReference>
<evidence type="ECO:0000256" key="3">
    <source>
        <dbReference type="ARBA" id="ARBA00022741"/>
    </source>
</evidence>
<feature type="binding site" evidence="7">
    <location>
        <position position="243"/>
    </location>
    <ligand>
        <name>ATP</name>
        <dbReference type="ChEBI" id="CHEBI:30616"/>
    </ligand>
</feature>
<dbReference type="InterPro" id="IPR002312">
    <property type="entry name" value="Asp/Asn-tRNA-synth_IIb"/>
</dbReference>
<proteinExistence type="inferred from homology"/>
<dbReference type="InterPro" id="IPR012340">
    <property type="entry name" value="NA-bd_OB-fold"/>
</dbReference>
<dbReference type="GO" id="GO:0003676">
    <property type="term" value="F:nucleic acid binding"/>
    <property type="evidence" value="ECO:0007669"/>
    <property type="project" value="InterPro"/>
</dbReference>
<dbReference type="Pfam" id="PF00152">
    <property type="entry name" value="tRNA-synt_2"/>
    <property type="match status" value="1"/>
</dbReference>
<feature type="region of interest" description="Aspartate" evidence="7">
    <location>
        <begin position="212"/>
        <end position="215"/>
    </location>
</feature>
<evidence type="ECO:0000256" key="6">
    <source>
        <dbReference type="ARBA" id="ARBA00023146"/>
    </source>
</evidence>
<dbReference type="Proteomes" id="UP000295066">
    <property type="component" value="Unassembled WGS sequence"/>
</dbReference>
<comment type="similarity">
    <text evidence="1 7">Belongs to the class-II aminoacyl-tRNA synthetase family. Type 1 subfamily.</text>
</comment>
<dbReference type="SUPFAM" id="SSF55681">
    <property type="entry name" value="Class II aaRS and biotin synthetases"/>
    <property type="match status" value="1"/>
</dbReference>
<accession>A0A4R8M7C5</accession>
<evidence type="ECO:0000256" key="5">
    <source>
        <dbReference type="ARBA" id="ARBA00022917"/>
    </source>
</evidence>
<dbReference type="NCBIfam" id="TIGR00459">
    <property type="entry name" value="aspS_bact"/>
    <property type="match status" value="1"/>
</dbReference>
<dbReference type="InterPro" id="IPR004115">
    <property type="entry name" value="GAD-like_sf"/>
</dbReference>
<dbReference type="Pfam" id="PF01336">
    <property type="entry name" value="tRNA_anti-codon"/>
    <property type="match status" value="1"/>
</dbReference>
<evidence type="ECO:0000313" key="9">
    <source>
        <dbReference type="EMBL" id="TDY59907.1"/>
    </source>
</evidence>
<dbReference type="EMBL" id="SORI01000010">
    <property type="protein sequence ID" value="TDY59907.1"/>
    <property type="molecule type" value="Genomic_DNA"/>
</dbReference>
<dbReference type="RefSeq" id="WP_133957751.1">
    <property type="nucleotide sequence ID" value="NZ_SORI01000010.1"/>
</dbReference>
<dbReference type="InterPro" id="IPR004365">
    <property type="entry name" value="NA-bd_OB_tRNA"/>
</dbReference>
<dbReference type="Gene3D" id="3.30.1360.30">
    <property type="entry name" value="GAD-like domain"/>
    <property type="match status" value="1"/>
</dbReference>
<comment type="caution">
    <text evidence="9">The sequence shown here is derived from an EMBL/GenBank/DDBJ whole genome shotgun (WGS) entry which is preliminary data.</text>
</comment>
<evidence type="ECO:0000259" key="8">
    <source>
        <dbReference type="PROSITE" id="PS50862"/>
    </source>
</evidence>
<feature type="binding site" evidence="7">
    <location>
        <position position="234"/>
    </location>
    <ligand>
        <name>L-aspartate</name>
        <dbReference type="ChEBI" id="CHEBI:29991"/>
    </ligand>
</feature>
<comment type="function">
    <text evidence="7">Aspartyl-tRNA synthetase with relaxed tRNA specificity since it is able to aspartylate not only its cognate tRNA(Asp) but also tRNA(Asn). Reaction proceeds in two steps: L-aspartate is first activated by ATP to form Asp-AMP and then transferred to the acceptor end of tRNA(Asp/Asn).</text>
</comment>
<comment type="caution">
    <text evidence="7">Lacks conserved residue(s) required for the propagation of feature annotation.</text>
</comment>
<keyword evidence="7" id="KW-0963">Cytoplasm</keyword>
<evidence type="ECO:0000256" key="2">
    <source>
        <dbReference type="ARBA" id="ARBA00022598"/>
    </source>
</evidence>
<feature type="binding site" evidence="7">
    <location>
        <position position="462"/>
    </location>
    <ligand>
        <name>L-aspartate</name>
        <dbReference type="ChEBI" id="CHEBI:29991"/>
    </ligand>
</feature>
<dbReference type="NCBIfam" id="NF001750">
    <property type="entry name" value="PRK00476.1"/>
    <property type="match status" value="1"/>
</dbReference>
<evidence type="ECO:0000313" key="10">
    <source>
        <dbReference type="Proteomes" id="UP000295066"/>
    </source>
</evidence>
<dbReference type="GO" id="GO:0004815">
    <property type="term" value="F:aspartate-tRNA ligase activity"/>
    <property type="evidence" value="ECO:0007669"/>
    <property type="project" value="UniProtKB-UniRule"/>
</dbReference>
<dbReference type="InterPro" id="IPR047089">
    <property type="entry name" value="Asp-tRNA-ligase_1_N"/>
</dbReference>
<dbReference type="AlphaFoldDB" id="A0A4R8M7C5"/>
<dbReference type="GO" id="GO:0005524">
    <property type="term" value="F:ATP binding"/>
    <property type="evidence" value="ECO:0007669"/>
    <property type="project" value="UniProtKB-UniRule"/>
</dbReference>
<keyword evidence="10" id="KW-1185">Reference proteome</keyword>
<dbReference type="Pfam" id="PF02938">
    <property type="entry name" value="GAD"/>
    <property type="match status" value="1"/>
</dbReference>
<evidence type="ECO:0000256" key="4">
    <source>
        <dbReference type="ARBA" id="ARBA00022840"/>
    </source>
</evidence>
<dbReference type="Gene3D" id="2.40.50.140">
    <property type="entry name" value="Nucleic acid-binding proteins"/>
    <property type="match status" value="1"/>
</dbReference>
<dbReference type="InterPro" id="IPR006195">
    <property type="entry name" value="aa-tRNA-synth_II"/>
</dbReference>
<comment type="subcellular location">
    <subcellularLocation>
        <location evidence="7">Cytoplasm</location>
    </subcellularLocation>
</comment>
<feature type="binding site" evidence="7">
    <location>
        <position position="503"/>
    </location>
    <ligand>
        <name>L-aspartate</name>
        <dbReference type="ChEBI" id="CHEBI:29991"/>
    </ligand>
</feature>
<dbReference type="GO" id="GO:0005737">
    <property type="term" value="C:cytoplasm"/>
    <property type="evidence" value="ECO:0007669"/>
    <property type="project" value="UniProtKB-SubCell"/>
</dbReference>
<keyword evidence="2 7" id="KW-0436">Ligase</keyword>
<dbReference type="InterPro" id="IPR045864">
    <property type="entry name" value="aa-tRNA-synth_II/BPL/LPL"/>
</dbReference>
<protein>
    <recommendedName>
        <fullName evidence="7">Aspartate--tRNA(Asp/Asn) ligase</fullName>
        <ecNumber evidence="7">6.1.1.23</ecNumber>
    </recommendedName>
    <alternativeName>
        <fullName evidence="7">Aspartyl-tRNA synthetase</fullName>
        <shortName evidence="7">AspRS</shortName>
    </alternativeName>
    <alternativeName>
        <fullName evidence="7">Non-discriminating aspartyl-tRNA synthetase</fullName>
        <shortName evidence="7">ND-AspRS</shortName>
    </alternativeName>
</protein>
<dbReference type="GO" id="GO:0006422">
    <property type="term" value="P:aspartyl-tRNA aminoacylation"/>
    <property type="evidence" value="ECO:0007669"/>
    <property type="project" value="UniProtKB-UniRule"/>
</dbReference>
<dbReference type="InterPro" id="IPR029351">
    <property type="entry name" value="GAD_dom"/>
</dbReference>
<feature type="domain" description="Aminoacyl-transfer RNA synthetases class-II family profile" evidence="8">
    <location>
        <begin position="155"/>
        <end position="569"/>
    </location>
</feature>
<dbReference type="Gene3D" id="3.30.930.10">
    <property type="entry name" value="Bira Bifunctional Protein, Domain 2"/>
    <property type="match status" value="1"/>
</dbReference>
<dbReference type="OrthoDB" id="9802326at2"/>
<feature type="binding site" evidence="7">
    <location>
        <position position="496"/>
    </location>
    <ligand>
        <name>ATP</name>
        <dbReference type="ChEBI" id="CHEBI:30616"/>
    </ligand>
</feature>
<dbReference type="HAMAP" id="MF_00044">
    <property type="entry name" value="Asp_tRNA_synth_type1"/>
    <property type="match status" value="1"/>
</dbReference>
<reference evidence="9 10" key="1">
    <citation type="submission" date="2019-03" db="EMBL/GenBank/DDBJ databases">
        <title>Genomic Encyclopedia of Type Strains, Phase IV (KMG-IV): sequencing the most valuable type-strain genomes for metagenomic binning, comparative biology and taxonomic classification.</title>
        <authorList>
            <person name="Goeker M."/>
        </authorList>
    </citation>
    <scope>NUCLEOTIDE SEQUENCE [LARGE SCALE GENOMIC DNA]</scope>
    <source>
        <strain evidence="9 10">DSM 25964</strain>
    </source>
</reference>
<keyword evidence="6 7" id="KW-0030">Aminoacyl-tRNA synthetase</keyword>
<keyword evidence="5 7" id="KW-0648">Protein biosynthesis</keyword>
<feature type="binding site" evidence="7">
    <location>
        <begin position="548"/>
        <end position="551"/>
    </location>
    <ligand>
        <name>ATP</name>
        <dbReference type="ChEBI" id="CHEBI:30616"/>
    </ligand>
</feature>
<feature type="binding site" evidence="7">
    <location>
        <position position="188"/>
    </location>
    <ligand>
        <name>L-aspartate</name>
        <dbReference type="ChEBI" id="CHEBI:29991"/>
    </ligand>
</feature>
<organism evidence="9 10">
    <name type="scientific">Aminivibrio pyruvatiphilus</name>
    <dbReference type="NCBI Taxonomy" id="1005740"/>
    <lineage>
        <taxon>Bacteria</taxon>
        <taxon>Thermotogati</taxon>
        <taxon>Synergistota</taxon>
        <taxon>Synergistia</taxon>
        <taxon>Synergistales</taxon>
        <taxon>Aminobacteriaceae</taxon>
        <taxon>Aminivibrio</taxon>
    </lineage>
</organism>
<dbReference type="SUPFAM" id="SSF55261">
    <property type="entry name" value="GAD domain-like"/>
    <property type="match status" value="1"/>
</dbReference>
<dbReference type="PANTHER" id="PTHR22594:SF5">
    <property type="entry name" value="ASPARTATE--TRNA LIGASE, MITOCHONDRIAL"/>
    <property type="match status" value="1"/>
</dbReference>
<keyword evidence="4 7" id="KW-0067">ATP-binding</keyword>
<dbReference type="InterPro" id="IPR004524">
    <property type="entry name" value="Asp-tRNA-ligase_1"/>
</dbReference>
<dbReference type="GO" id="GO:0050560">
    <property type="term" value="F:aspartate-tRNA(Asn) ligase activity"/>
    <property type="evidence" value="ECO:0007669"/>
    <property type="project" value="UniProtKB-EC"/>
</dbReference>
<dbReference type="SUPFAM" id="SSF50249">
    <property type="entry name" value="Nucleic acid-binding proteins"/>
    <property type="match status" value="1"/>
</dbReference>
<dbReference type="EC" id="6.1.1.23" evidence="7"/>
<dbReference type="InterPro" id="IPR047090">
    <property type="entry name" value="AspRS_core"/>
</dbReference>
<evidence type="ECO:0000256" key="7">
    <source>
        <dbReference type="HAMAP-Rule" id="MF_00044"/>
    </source>
</evidence>
<comment type="subunit">
    <text evidence="7">Homodimer.</text>
</comment>
<dbReference type="CDD" id="cd00777">
    <property type="entry name" value="AspRS_core"/>
    <property type="match status" value="1"/>
</dbReference>
<dbReference type="CDD" id="cd04317">
    <property type="entry name" value="EcAspRS_like_N"/>
    <property type="match status" value="1"/>
</dbReference>
<feature type="site" description="Important for tRNA non-discrimination" evidence="7">
    <location>
        <position position="95"/>
    </location>
</feature>
<comment type="catalytic activity">
    <reaction evidence="7">
        <text>tRNA(Asx) + L-aspartate + ATP = L-aspartyl-tRNA(Asx) + AMP + diphosphate</text>
        <dbReference type="Rhea" id="RHEA:18349"/>
        <dbReference type="Rhea" id="RHEA-COMP:9710"/>
        <dbReference type="Rhea" id="RHEA-COMP:9711"/>
        <dbReference type="ChEBI" id="CHEBI:29991"/>
        <dbReference type="ChEBI" id="CHEBI:30616"/>
        <dbReference type="ChEBI" id="CHEBI:33019"/>
        <dbReference type="ChEBI" id="CHEBI:78442"/>
        <dbReference type="ChEBI" id="CHEBI:78516"/>
        <dbReference type="ChEBI" id="CHEBI:456215"/>
        <dbReference type="EC" id="6.1.1.23"/>
    </reaction>
</comment>
<feature type="binding site" evidence="7">
    <location>
        <begin position="234"/>
        <end position="236"/>
    </location>
    <ligand>
        <name>ATP</name>
        <dbReference type="ChEBI" id="CHEBI:30616"/>
    </ligand>
</feature>